<evidence type="ECO:0000256" key="2">
    <source>
        <dbReference type="ARBA" id="ARBA00023125"/>
    </source>
</evidence>
<dbReference type="RefSeq" id="WP_253770656.1">
    <property type="nucleotide sequence ID" value="NZ_JAMTCK010000005.1"/>
</dbReference>
<evidence type="ECO:0000256" key="3">
    <source>
        <dbReference type="ARBA" id="ARBA00023163"/>
    </source>
</evidence>
<gene>
    <name evidence="5" type="ORF">LX83_002510</name>
</gene>
<dbReference type="AlphaFoldDB" id="A0AAE3KGA1"/>
<comment type="caution">
    <text evidence="5">The sequence shown here is derived from an EMBL/GenBank/DDBJ whole genome shotgun (WGS) entry which is preliminary data.</text>
</comment>
<dbReference type="Pfam" id="PF12833">
    <property type="entry name" value="HTH_18"/>
    <property type="match status" value="1"/>
</dbReference>
<evidence type="ECO:0000259" key="4">
    <source>
        <dbReference type="PROSITE" id="PS01124"/>
    </source>
</evidence>
<dbReference type="Proteomes" id="UP001206128">
    <property type="component" value="Unassembled WGS sequence"/>
</dbReference>
<dbReference type="InterPro" id="IPR050204">
    <property type="entry name" value="AraC_XylS_family_regulators"/>
</dbReference>
<dbReference type="InterPro" id="IPR018060">
    <property type="entry name" value="HTH_AraC"/>
</dbReference>
<sequence>MIAEIHDLSGTTGERVVHLPDTATALVFRTTAAGRTDLLVVGPRTRASYHTGKRLPVCLRARLRPGAAAPLLGVPVRALVDRVTPLADLWGAAGARLERRLAGLDGDPGLIRAHLEAAVRTRLSTQPAENLTQARLVRTAATALSAQRPARLPDLARALAVSERHLRDLFTEGSGLSPKAFARITRLRHALTAGRTHATRLAELATTTGYYDQSHMTAEFRRMLAVPPAAFFADRLPALQPC</sequence>
<dbReference type="GO" id="GO:0043565">
    <property type="term" value="F:sequence-specific DNA binding"/>
    <property type="evidence" value="ECO:0007669"/>
    <property type="project" value="InterPro"/>
</dbReference>
<reference evidence="5" key="1">
    <citation type="submission" date="2022-06" db="EMBL/GenBank/DDBJ databases">
        <title>Genomic Encyclopedia of Archaeal and Bacterial Type Strains, Phase II (KMG-II): from individual species to whole genera.</title>
        <authorList>
            <person name="Goeker M."/>
        </authorList>
    </citation>
    <scope>NUCLEOTIDE SEQUENCE</scope>
    <source>
        <strain evidence="5">DSM 43935</strain>
    </source>
</reference>
<keyword evidence="1" id="KW-0805">Transcription regulation</keyword>
<protein>
    <submittedName>
        <fullName evidence="5">Helix-turn-helix domain-containing protein</fullName>
    </submittedName>
</protein>
<evidence type="ECO:0000313" key="5">
    <source>
        <dbReference type="EMBL" id="MCP2165652.1"/>
    </source>
</evidence>
<proteinExistence type="predicted"/>
<dbReference type="EMBL" id="JAMTCK010000005">
    <property type="protein sequence ID" value="MCP2165652.1"/>
    <property type="molecule type" value="Genomic_DNA"/>
</dbReference>
<evidence type="ECO:0000313" key="6">
    <source>
        <dbReference type="Proteomes" id="UP001206128"/>
    </source>
</evidence>
<keyword evidence="2" id="KW-0238">DNA-binding</keyword>
<dbReference type="PROSITE" id="PS00041">
    <property type="entry name" value="HTH_ARAC_FAMILY_1"/>
    <property type="match status" value="1"/>
</dbReference>
<organism evidence="5 6">
    <name type="scientific">Goodfellowiella coeruleoviolacea</name>
    <dbReference type="NCBI Taxonomy" id="334858"/>
    <lineage>
        <taxon>Bacteria</taxon>
        <taxon>Bacillati</taxon>
        <taxon>Actinomycetota</taxon>
        <taxon>Actinomycetes</taxon>
        <taxon>Pseudonocardiales</taxon>
        <taxon>Pseudonocardiaceae</taxon>
        <taxon>Goodfellowiella</taxon>
    </lineage>
</organism>
<dbReference type="GO" id="GO:0003700">
    <property type="term" value="F:DNA-binding transcription factor activity"/>
    <property type="evidence" value="ECO:0007669"/>
    <property type="project" value="InterPro"/>
</dbReference>
<dbReference type="PANTHER" id="PTHR46796:SF15">
    <property type="entry name" value="BLL1074 PROTEIN"/>
    <property type="match status" value="1"/>
</dbReference>
<dbReference type="InterPro" id="IPR018062">
    <property type="entry name" value="HTH_AraC-typ_CS"/>
</dbReference>
<dbReference type="SMART" id="SM00342">
    <property type="entry name" value="HTH_ARAC"/>
    <property type="match status" value="1"/>
</dbReference>
<evidence type="ECO:0000256" key="1">
    <source>
        <dbReference type="ARBA" id="ARBA00023015"/>
    </source>
</evidence>
<accession>A0AAE3KGA1</accession>
<keyword evidence="6" id="KW-1185">Reference proteome</keyword>
<keyword evidence="3" id="KW-0804">Transcription</keyword>
<dbReference type="PROSITE" id="PS01124">
    <property type="entry name" value="HTH_ARAC_FAMILY_2"/>
    <property type="match status" value="1"/>
</dbReference>
<dbReference type="PANTHER" id="PTHR46796">
    <property type="entry name" value="HTH-TYPE TRANSCRIPTIONAL ACTIVATOR RHAS-RELATED"/>
    <property type="match status" value="1"/>
</dbReference>
<name>A0AAE3KGA1_9PSEU</name>
<feature type="domain" description="HTH araC/xylS-type" evidence="4">
    <location>
        <begin position="134"/>
        <end position="234"/>
    </location>
</feature>
<dbReference type="Gene3D" id="1.10.10.60">
    <property type="entry name" value="Homeodomain-like"/>
    <property type="match status" value="1"/>
</dbReference>